<dbReference type="AlphaFoldDB" id="A0AA35WPT9"/>
<keyword evidence="2" id="KW-1185">Reference proteome</keyword>
<evidence type="ECO:0000313" key="2">
    <source>
        <dbReference type="Proteomes" id="UP001174909"/>
    </source>
</evidence>
<gene>
    <name evidence="1" type="ORF">GBAR_LOCUS16683</name>
</gene>
<comment type="caution">
    <text evidence="1">The sequence shown here is derived from an EMBL/GenBank/DDBJ whole genome shotgun (WGS) entry which is preliminary data.</text>
</comment>
<reference evidence="1" key="1">
    <citation type="submission" date="2023-03" db="EMBL/GenBank/DDBJ databases">
        <authorList>
            <person name="Steffen K."/>
            <person name="Cardenas P."/>
        </authorList>
    </citation>
    <scope>NUCLEOTIDE SEQUENCE</scope>
</reference>
<name>A0AA35WPT9_GEOBA</name>
<dbReference type="Proteomes" id="UP001174909">
    <property type="component" value="Unassembled WGS sequence"/>
</dbReference>
<sequence length="138" mass="15921">MRQCRESRKSYLLPSSRSIRCRAVRRQPWARLLRAYLDSESEFVPSETDIRKKWPIQYFNRTCKCNGNYGGFDCGECSFGYNDGGACETKTVLPRVSVGAMDTNDWTDYRAALRAVKDTPSRYMVAKSDFHRGYTSTE</sequence>
<dbReference type="EMBL" id="CASHTH010002397">
    <property type="protein sequence ID" value="CAI8029363.1"/>
    <property type="molecule type" value="Genomic_DNA"/>
</dbReference>
<dbReference type="SUPFAM" id="SSF48056">
    <property type="entry name" value="Di-copper centre-containing domain"/>
    <property type="match status" value="1"/>
</dbReference>
<proteinExistence type="predicted"/>
<protein>
    <submittedName>
        <fullName evidence="1">Tyrosinase</fullName>
    </submittedName>
</protein>
<accession>A0AA35WPT9</accession>
<organism evidence="1 2">
    <name type="scientific">Geodia barretti</name>
    <name type="common">Barrett's horny sponge</name>
    <dbReference type="NCBI Taxonomy" id="519541"/>
    <lineage>
        <taxon>Eukaryota</taxon>
        <taxon>Metazoa</taxon>
        <taxon>Porifera</taxon>
        <taxon>Demospongiae</taxon>
        <taxon>Heteroscleromorpha</taxon>
        <taxon>Tetractinellida</taxon>
        <taxon>Astrophorina</taxon>
        <taxon>Geodiidae</taxon>
        <taxon>Geodia</taxon>
    </lineage>
</organism>
<evidence type="ECO:0000313" key="1">
    <source>
        <dbReference type="EMBL" id="CAI8029363.1"/>
    </source>
</evidence>
<dbReference type="InterPro" id="IPR008922">
    <property type="entry name" value="Di-copper_centre_dom_sf"/>
</dbReference>